<feature type="region of interest" description="Disordered" evidence="1">
    <location>
        <begin position="109"/>
        <end position="144"/>
    </location>
</feature>
<dbReference type="InterPro" id="IPR040521">
    <property type="entry name" value="KDZ"/>
</dbReference>
<feature type="non-terminal residue" evidence="3">
    <location>
        <position position="571"/>
    </location>
</feature>
<feature type="compositionally biased region" description="Polar residues" evidence="1">
    <location>
        <begin position="20"/>
        <end position="32"/>
    </location>
</feature>
<sequence>MSNSSSKRPIPAIRHYRFNEVNNRAAPSNQRSNRPDKQPAVRVASISTDTRRVSERRVPISLPPNHFSEPPVASSSTSLLPDPDMQPDFPQNEFGEVSRWASFSTSSFLDENEPDVTEDNQEMEEVEENDAASSRGRYTSSDNPFYQLKEEAPEMLKEIMRMESRGGSHVCAGHCSGKNASKYRCRDCDGHTHSMFCQECMVDRHKDRPYDKIEEWNGSYFQKTSLRDLGMSIQLCHPAGEKCKFPRAAKTGFVVMDIDFVQRVDLYYCGSVEAATDVAGINDTPTGRYDELTRVLRMFRCLRMLKRGGIGNSLDPDLVNIPSGTLVVKCPACPRPEVNLPENWLEVVKEKQFLFYKFISVDACFRLKRQAVSSETKDPGQLTRKAYHVEQADYQKQMALMKDVPEEKVDPHCTGHGLAAIEQAYTKFQKGYSTTGCILCLRARHEIVEPNGIADLDVGEKFWHMDWAISASQMHSDPLLTRILSYDICCQYHVHFFERLTQVPEHIRIEIHIGHWRFVVPKLHIKGHGQDCQEEFAFHILPGAGQTDGEGIERQWASLGPIGTNTKEMGP</sequence>
<feature type="compositionally biased region" description="Basic and acidic residues" evidence="1">
    <location>
        <begin position="49"/>
        <end position="58"/>
    </location>
</feature>
<feature type="region of interest" description="Disordered" evidence="1">
    <location>
        <begin position="1"/>
        <end position="84"/>
    </location>
</feature>
<dbReference type="Pfam" id="PF18758">
    <property type="entry name" value="KDZ"/>
    <property type="match status" value="1"/>
</dbReference>
<evidence type="ECO:0000313" key="4">
    <source>
        <dbReference type="Proteomes" id="UP001465976"/>
    </source>
</evidence>
<name>A0ABR3EUX2_9AGAR</name>
<dbReference type="InterPro" id="IPR041457">
    <property type="entry name" value="CxC2_KDZ-assoc"/>
</dbReference>
<dbReference type="Proteomes" id="UP001465976">
    <property type="component" value="Unassembled WGS sequence"/>
</dbReference>
<feature type="domain" description="CxC2-like cysteine cluster KDZ transposase-associated" evidence="2">
    <location>
        <begin position="226"/>
        <end position="274"/>
    </location>
</feature>
<dbReference type="Pfam" id="PF18803">
    <property type="entry name" value="CxC2"/>
    <property type="match status" value="1"/>
</dbReference>
<reference evidence="3 4" key="1">
    <citation type="submission" date="2024-02" db="EMBL/GenBank/DDBJ databases">
        <title>A draft genome for the cacao thread blight pathogen Marasmius crinis-equi.</title>
        <authorList>
            <person name="Cohen S.P."/>
            <person name="Baruah I.K."/>
            <person name="Amoako-Attah I."/>
            <person name="Bukari Y."/>
            <person name="Meinhardt L.W."/>
            <person name="Bailey B.A."/>
        </authorList>
    </citation>
    <scope>NUCLEOTIDE SEQUENCE [LARGE SCALE GENOMIC DNA]</scope>
    <source>
        <strain evidence="3 4">GH-76</strain>
    </source>
</reference>
<dbReference type="EMBL" id="JBAHYK010001806">
    <property type="protein sequence ID" value="KAL0566702.1"/>
    <property type="molecule type" value="Genomic_DNA"/>
</dbReference>
<protein>
    <recommendedName>
        <fullName evidence="2">CxC2-like cysteine cluster KDZ transposase-associated domain-containing protein</fullName>
    </recommendedName>
</protein>
<gene>
    <name evidence="3" type="ORF">V5O48_015298</name>
</gene>
<organism evidence="3 4">
    <name type="scientific">Marasmius crinis-equi</name>
    <dbReference type="NCBI Taxonomy" id="585013"/>
    <lineage>
        <taxon>Eukaryota</taxon>
        <taxon>Fungi</taxon>
        <taxon>Dikarya</taxon>
        <taxon>Basidiomycota</taxon>
        <taxon>Agaricomycotina</taxon>
        <taxon>Agaricomycetes</taxon>
        <taxon>Agaricomycetidae</taxon>
        <taxon>Agaricales</taxon>
        <taxon>Marasmiineae</taxon>
        <taxon>Marasmiaceae</taxon>
        <taxon>Marasmius</taxon>
    </lineage>
</organism>
<evidence type="ECO:0000313" key="3">
    <source>
        <dbReference type="EMBL" id="KAL0566702.1"/>
    </source>
</evidence>
<comment type="caution">
    <text evidence="3">The sequence shown here is derived from an EMBL/GenBank/DDBJ whole genome shotgun (WGS) entry which is preliminary data.</text>
</comment>
<evidence type="ECO:0000259" key="2">
    <source>
        <dbReference type="Pfam" id="PF18803"/>
    </source>
</evidence>
<feature type="compositionally biased region" description="Acidic residues" evidence="1">
    <location>
        <begin position="110"/>
        <end position="130"/>
    </location>
</feature>
<keyword evidence="4" id="KW-1185">Reference proteome</keyword>
<evidence type="ECO:0000256" key="1">
    <source>
        <dbReference type="SAM" id="MobiDB-lite"/>
    </source>
</evidence>
<accession>A0ABR3EUX2</accession>
<proteinExistence type="predicted"/>